<dbReference type="SUPFAM" id="SSF141371">
    <property type="entry name" value="PilZ domain-like"/>
    <property type="match status" value="1"/>
</dbReference>
<evidence type="ECO:0000259" key="1">
    <source>
        <dbReference type="Pfam" id="PF07238"/>
    </source>
</evidence>
<organism evidence="3 4">
    <name type="scientific">Selenomonas ruminis</name>
    <dbReference type="NCBI Taxonomy" id="2593411"/>
    <lineage>
        <taxon>Bacteria</taxon>
        <taxon>Bacillati</taxon>
        <taxon>Bacillota</taxon>
        <taxon>Negativicutes</taxon>
        <taxon>Selenomonadales</taxon>
        <taxon>Selenomonadaceae</taxon>
        <taxon>Selenomonas</taxon>
    </lineage>
</organism>
<gene>
    <name evidence="3" type="ORF">FZ040_06400</name>
</gene>
<dbReference type="RefSeq" id="WP_149171238.1">
    <property type="nucleotide sequence ID" value="NZ_VTOY01000003.1"/>
</dbReference>
<name>A0A5D6W7R1_9FIRM</name>
<feature type="domain" description="Type III secretion system flagellar brake protein YcgR PilZN" evidence="2">
    <location>
        <begin position="13"/>
        <end position="97"/>
    </location>
</feature>
<comment type="caution">
    <text evidence="3">The sequence shown here is derived from an EMBL/GenBank/DDBJ whole genome shotgun (WGS) entry which is preliminary data.</text>
</comment>
<dbReference type="Pfam" id="PF12945">
    <property type="entry name" value="PilZNR"/>
    <property type="match status" value="1"/>
</dbReference>
<dbReference type="AlphaFoldDB" id="A0A5D6W7R1"/>
<reference evidence="3 4" key="1">
    <citation type="submission" date="2019-08" db="EMBL/GenBank/DDBJ databases">
        <title>Selenomonas sp. mPRGC5 and Selenomonas sp. mPRGC8 isolated from ruminal fluid of dairy goat (Capra hircus).</title>
        <authorList>
            <person name="Poothong S."/>
            <person name="Nuengjamnong C."/>
            <person name="Tanasupawat S."/>
        </authorList>
    </citation>
    <scope>NUCLEOTIDE SEQUENCE [LARGE SCALE GENOMIC DNA]</scope>
    <source>
        <strain evidence="4">mPRGC5</strain>
    </source>
</reference>
<sequence>MAGELIKAREVLKIGQRVEFFVEDSDERYASRIEEITEEELIVAMPMSSKRVPIIPRTGEQLYALAVGRQCRYRFFTTFHKTDRMDARIPVWHISWPEQVERYQNREFVRVKVNLLVGVRLIDADGTIKAPVTARIVDLSGNGICFALDHEVQPGTKAALSLENIPGVGPVEQMSLVARCTPISREEGSTVYHIGASFQHLPRAVSNKLVHYLFDVQRKAIARGIKKDDE</sequence>
<protein>
    <submittedName>
        <fullName evidence="3">Pilus assembly protein PilZ</fullName>
    </submittedName>
</protein>
<evidence type="ECO:0000259" key="2">
    <source>
        <dbReference type="Pfam" id="PF12945"/>
    </source>
</evidence>
<accession>A0A5D6W7R1</accession>
<dbReference type="Gene3D" id="2.40.10.220">
    <property type="entry name" value="predicted glycosyltransferase like domains"/>
    <property type="match status" value="1"/>
</dbReference>
<proteinExistence type="predicted"/>
<dbReference type="Pfam" id="PF07238">
    <property type="entry name" value="PilZ"/>
    <property type="match status" value="1"/>
</dbReference>
<dbReference type="InterPro" id="IPR009926">
    <property type="entry name" value="T3SS_YcgR_PilZN"/>
</dbReference>
<evidence type="ECO:0000313" key="3">
    <source>
        <dbReference type="EMBL" id="TYZ23502.1"/>
    </source>
</evidence>
<keyword evidence="4" id="KW-1185">Reference proteome</keyword>
<dbReference type="Proteomes" id="UP000323646">
    <property type="component" value="Unassembled WGS sequence"/>
</dbReference>
<feature type="domain" description="PilZ" evidence="1">
    <location>
        <begin position="104"/>
        <end position="214"/>
    </location>
</feature>
<dbReference type="OrthoDB" id="5242935at2"/>
<evidence type="ECO:0000313" key="4">
    <source>
        <dbReference type="Proteomes" id="UP000323646"/>
    </source>
</evidence>
<dbReference type="EMBL" id="VTOY01000003">
    <property type="protein sequence ID" value="TYZ23502.1"/>
    <property type="molecule type" value="Genomic_DNA"/>
</dbReference>
<dbReference type="GO" id="GO:0035438">
    <property type="term" value="F:cyclic-di-GMP binding"/>
    <property type="evidence" value="ECO:0007669"/>
    <property type="project" value="InterPro"/>
</dbReference>
<dbReference type="InterPro" id="IPR009875">
    <property type="entry name" value="PilZ_domain"/>
</dbReference>